<dbReference type="SUPFAM" id="SSF55785">
    <property type="entry name" value="PYP-like sensor domain (PAS domain)"/>
    <property type="match status" value="1"/>
</dbReference>
<dbReference type="NCBIfam" id="TIGR00254">
    <property type="entry name" value="GGDEF"/>
    <property type="match status" value="1"/>
</dbReference>
<feature type="domain" description="CHASE" evidence="6">
    <location>
        <begin position="99"/>
        <end position="192"/>
    </location>
</feature>
<dbReference type="InterPro" id="IPR000160">
    <property type="entry name" value="GGDEF_dom"/>
</dbReference>
<feature type="domain" description="GGDEF" evidence="7">
    <location>
        <begin position="315"/>
        <end position="446"/>
    </location>
</feature>
<dbReference type="PROSITE" id="PS50887">
    <property type="entry name" value="GGDEF"/>
    <property type="match status" value="1"/>
</dbReference>
<dbReference type="InterPro" id="IPR006189">
    <property type="entry name" value="CHASE_dom"/>
</dbReference>
<dbReference type="Pfam" id="PF03924">
    <property type="entry name" value="CHASE"/>
    <property type="match status" value="1"/>
</dbReference>
<keyword evidence="4 5" id="KW-0472">Membrane</keyword>
<protein>
    <submittedName>
        <fullName evidence="8">Bacteriophytochrome cph2</fullName>
    </submittedName>
</protein>
<dbReference type="PANTHER" id="PTHR45138:SF9">
    <property type="entry name" value="DIGUANYLATE CYCLASE DGCM-RELATED"/>
    <property type="match status" value="1"/>
</dbReference>
<dbReference type="Proteomes" id="UP000095673">
    <property type="component" value="Unassembled WGS sequence"/>
</dbReference>
<evidence type="ECO:0000256" key="4">
    <source>
        <dbReference type="ARBA" id="ARBA00023136"/>
    </source>
</evidence>
<organism evidence="8 9">
    <name type="scientific">Agathobacter rectalis</name>
    <dbReference type="NCBI Taxonomy" id="39491"/>
    <lineage>
        <taxon>Bacteria</taxon>
        <taxon>Bacillati</taxon>
        <taxon>Bacillota</taxon>
        <taxon>Clostridia</taxon>
        <taxon>Lachnospirales</taxon>
        <taxon>Lachnospiraceae</taxon>
        <taxon>Agathobacter</taxon>
    </lineage>
</organism>
<name>A0A173R129_9FIRM</name>
<reference evidence="8 9" key="1">
    <citation type="submission" date="2015-09" db="EMBL/GenBank/DDBJ databases">
        <authorList>
            <consortium name="Pathogen Informatics"/>
        </authorList>
    </citation>
    <scope>NUCLEOTIDE SEQUENCE [LARGE SCALE GENOMIC DNA]</scope>
    <source>
        <strain evidence="8 9">2789STDY5834968</strain>
    </source>
</reference>
<feature type="transmembrane region" description="Helical" evidence="5">
    <location>
        <begin position="251"/>
        <end position="276"/>
    </location>
</feature>
<dbReference type="CDD" id="cd01949">
    <property type="entry name" value="GGDEF"/>
    <property type="match status" value="1"/>
</dbReference>
<dbReference type="Gene3D" id="3.30.450.350">
    <property type="entry name" value="CHASE domain"/>
    <property type="match status" value="1"/>
</dbReference>
<gene>
    <name evidence="8" type="primary">cph2_1</name>
    <name evidence="8" type="ORF">ERS852580_00183</name>
</gene>
<dbReference type="NCBIfam" id="TIGR00229">
    <property type="entry name" value="sensory_box"/>
    <property type="match status" value="1"/>
</dbReference>
<evidence type="ECO:0000313" key="9">
    <source>
        <dbReference type="Proteomes" id="UP000095673"/>
    </source>
</evidence>
<evidence type="ECO:0000259" key="6">
    <source>
        <dbReference type="PROSITE" id="PS50839"/>
    </source>
</evidence>
<evidence type="ECO:0000259" key="7">
    <source>
        <dbReference type="PROSITE" id="PS50887"/>
    </source>
</evidence>
<dbReference type="Gene3D" id="3.30.70.270">
    <property type="match status" value="1"/>
</dbReference>
<dbReference type="GO" id="GO:0043709">
    <property type="term" value="P:cell adhesion involved in single-species biofilm formation"/>
    <property type="evidence" value="ECO:0007669"/>
    <property type="project" value="TreeGrafter"/>
</dbReference>
<dbReference type="InterPro" id="IPR050469">
    <property type="entry name" value="Diguanylate_Cyclase"/>
</dbReference>
<dbReference type="Gene3D" id="3.30.450.20">
    <property type="entry name" value="PAS domain"/>
    <property type="match status" value="1"/>
</dbReference>
<dbReference type="GO" id="GO:1902201">
    <property type="term" value="P:negative regulation of bacterial-type flagellum-dependent cell motility"/>
    <property type="evidence" value="ECO:0007669"/>
    <property type="project" value="TreeGrafter"/>
</dbReference>
<dbReference type="OrthoDB" id="9804955at2"/>
<evidence type="ECO:0000256" key="3">
    <source>
        <dbReference type="ARBA" id="ARBA00022989"/>
    </source>
</evidence>
<evidence type="ECO:0000256" key="1">
    <source>
        <dbReference type="ARBA" id="ARBA00004370"/>
    </source>
</evidence>
<dbReference type="AlphaFoldDB" id="A0A173R129"/>
<accession>A0A173R129</accession>
<keyword evidence="2 5" id="KW-0812">Transmembrane</keyword>
<dbReference type="SUPFAM" id="SSF55073">
    <property type="entry name" value="Nucleotide cyclase"/>
    <property type="match status" value="1"/>
</dbReference>
<sequence>MKKLKKRFIIPAVVFILGMCALIGAIYVVGKSQEQQNRTNAKLNAMTYTERIYGELMEGIGVTDSLKQVVISGDGNINRFYDIAANMMDDSIQSIQIAPNGVVTEIYPEESNESSKIDLINDSDRGEISRYARDNDTVIMQGPLELKQGGYGIAVRNPVYLENENGQKSFWGFTIVILKVPEIFSESVEALSSFGYKYSLQKFASPWDDTYEWVYGSKEELNDPVIYDFNVYGYKWRLEILPKSGFYNNRYLLYLFIGGGVIVLLLAGLTAALISINENRKNFKRLAVTDALTGIYNRHGFDEQVEQYMRQNPQKHCVVAMLDIDDFKLVNDVYGHAAGDGALQKLAESMKQYFSKDVILGRNGGDEFSIFMPDCTVEEVKPFLKKFTGETKKFYCKGEEHTFTISLGFAEYPVLADDRSQLMRCADMALYEVKMRGKNGCMAYREGERIKSRAKLGFAVKDIIDNMPGAFIVYRADKENDEILLANNELLRLTGCKNMDELLAYTGKSFCNLIRPDEQESCQKSIWSQINGGHSNDYIFFHMKKADGTYISVLGHDRIVDSVHNGRVFYVMIMDLKSLQRHYGDCLELVEK</sequence>
<dbReference type="GO" id="GO:0005886">
    <property type="term" value="C:plasma membrane"/>
    <property type="evidence" value="ECO:0007669"/>
    <property type="project" value="TreeGrafter"/>
</dbReference>
<dbReference type="InterPro" id="IPR042240">
    <property type="entry name" value="CHASE_sf"/>
</dbReference>
<feature type="transmembrane region" description="Helical" evidence="5">
    <location>
        <begin position="12"/>
        <end position="30"/>
    </location>
</feature>
<dbReference type="InterPro" id="IPR035965">
    <property type="entry name" value="PAS-like_dom_sf"/>
</dbReference>
<dbReference type="GO" id="GO:0007165">
    <property type="term" value="P:signal transduction"/>
    <property type="evidence" value="ECO:0007669"/>
    <property type="project" value="UniProtKB-ARBA"/>
</dbReference>
<dbReference type="SMART" id="SM01079">
    <property type="entry name" value="CHASE"/>
    <property type="match status" value="1"/>
</dbReference>
<dbReference type="FunFam" id="3.30.70.270:FF:000001">
    <property type="entry name" value="Diguanylate cyclase domain protein"/>
    <property type="match status" value="1"/>
</dbReference>
<evidence type="ECO:0000313" key="8">
    <source>
        <dbReference type="EMBL" id="CUM71249.1"/>
    </source>
</evidence>
<dbReference type="SMART" id="SM00267">
    <property type="entry name" value="GGDEF"/>
    <property type="match status" value="1"/>
</dbReference>
<dbReference type="RefSeq" id="WP_055236752.1">
    <property type="nucleotide sequence ID" value="NZ_CYXM01000001.1"/>
</dbReference>
<dbReference type="Pfam" id="PF00990">
    <property type="entry name" value="GGDEF"/>
    <property type="match status" value="1"/>
</dbReference>
<dbReference type="EMBL" id="CYXM01000001">
    <property type="protein sequence ID" value="CUM71249.1"/>
    <property type="molecule type" value="Genomic_DNA"/>
</dbReference>
<dbReference type="PANTHER" id="PTHR45138">
    <property type="entry name" value="REGULATORY COMPONENTS OF SENSORY TRANSDUCTION SYSTEM"/>
    <property type="match status" value="1"/>
</dbReference>
<dbReference type="InterPro" id="IPR000014">
    <property type="entry name" value="PAS"/>
</dbReference>
<proteinExistence type="predicted"/>
<evidence type="ECO:0000256" key="2">
    <source>
        <dbReference type="ARBA" id="ARBA00022692"/>
    </source>
</evidence>
<keyword evidence="3 5" id="KW-1133">Transmembrane helix</keyword>
<comment type="subcellular location">
    <subcellularLocation>
        <location evidence="1">Membrane</location>
    </subcellularLocation>
</comment>
<dbReference type="InterPro" id="IPR029787">
    <property type="entry name" value="Nucleotide_cyclase"/>
</dbReference>
<evidence type="ECO:0000256" key="5">
    <source>
        <dbReference type="SAM" id="Phobius"/>
    </source>
</evidence>
<dbReference type="GO" id="GO:0052621">
    <property type="term" value="F:diguanylate cyclase activity"/>
    <property type="evidence" value="ECO:0007669"/>
    <property type="project" value="TreeGrafter"/>
</dbReference>
<dbReference type="InterPro" id="IPR043128">
    <property type="entry name" value="Rev_trsase/Diguanyl_cyclase"/>
</dbReference>
<dbReference type="PROSITE" id="PS50839">
    <property type="entry name" value="CHASE"/>
    <property type="match status" value="1"/>
</dbReference>